<protein>
    <submittedName>
        <fullName evidence="1">Uncharacterized protein</fullName>
    </submittedName>
</protein>
<feature type="non-terminal residue" evidence="1">
    <location>
        <position position="1"/>
    </location>
</feature>
<dbReference type="EMBL" id="CAUYUJ010001026">
    <property type="protein sequence ID" value="CAK0793784.1"/>
    <property type="molecule type" value="Genomic_DNA"/>
</dbReference>
<dbReference type="Proteomes" id="UP001189429">
    <property type="component" value="Unassembled WGS sequence"/>
</dbReference>
<keyword evidence="2" id="KW-1185">Reference proteome</keyword>
<organism evidence="1 2">
    <name type="scientific">Prorocentrum cordatum</name>
    <dbReference type="NCBI Taxonomy" id="2364126"/>
    <lineage>
        <taxon>Eukaryota</taxon>
        <taxon>Sar</taxon>
        <taxon>Alveolata</taxon>
        <taxon>Dinophyceae</taxon>
        <taxon>Prorocentrales</taxon>
        <taxon>Prorocentraceae</taxon>
        <taxon>Prorocentrum</taxon>
    </lineage>
</organism>
<gene>
    <name evidence="1" type="ORF">PCOR1329_LOCUS3955</name>
</gene>
<accession>A0ABN9PL66</accession>
<name>A0ABN9PL66_9DINO</name>
<sequence>GILALQRAEEHPLIAAARGDPAALEAAERRAQPPKRLLFALQQRLDEAQSSAAQGEAALAEALATMERLRAGADLANSDTALVGLQALLSAAPARVASGQDVDVLEAIHSQGLAMSAAFPAASALLPSAAAPAAAAAAVPASAAVPAAAAFRA</sequence>
<evidence type="ECO:0000313" key="1">
    <source>
        <dbReference type="EMBL" id="CAK0793784.1"/>
    </source>
</evidence>
<comment type="caution">
    <text evidence="1">The sequence shown here is derived from an EMBL/GenBank/DDBJ whole genome shotgun (WGS) entry which is preliminary data.</text>
</comment>
<evidence type="ECO:0000313" key="2">
    <source>
        <dbReference type="Proteomes" id="UP001189429"/>
    </source>
</evidence>
<feature type="non-terminal residue" evidence="1">
    <location>
        <position position="153"/>
    </location>
</feature>
<reference evidence="1" key="1">
    <citation type="submission" date="2023-10" db="EMBL/GenBank/DDBJ databases">
        <authorList>
            <person name="Chen Y."/>
            <person name="Shah S."/>
            <person name="Dougan E. K."/>
            <person name="Thang M."/>
            <person name="Chan C."/>
        </authorList>
    </citation>
    <scope>NUCLEOTIDE SEQUENCE [LARGE SCALE GENOMIC DNA]</scope>
</reference>
<proteinExistence type="predicted"/>